<feature type="transmembrane region" description="Helical" evidence="6">
    <location>
        <begin position="137"/>
        <end position="160"/>
    </location>
</feature>
<organism evidence="7 8">
    <name type="scientific">Sugiyamaella lignohabitans</name>
    <dbReference type="NCBI Taxonomy" id="796027"/>
    <lineage>
        <taxon>Eukaryota</taxon>
        <taxon>Fungi</taxon>
        <taxon>Dikarya</taxon>
        <taxon>Ascomycota</taxon>
        <taxon>Saccharomycotina</taxon>
        <taxon>Dipodascomycetes</taxon>
        <taxon>Dipodascales</taxon>
        <taxon>Trichomonascaceae</taxon>
        <taxon>Sugiyamaella</taxon>
    </lineage>
</organism>
<dbReference type="Pfam" id="PF05255">
    <property type="entry name" value="UPF0220"/>
    <property type="match status" value="1"/>
</dbReference>
<dbReference type="EMBL" id="CP014501">
    <property type="protein sequence ID" value="ANB13133.1"/>
    <property type="molecule type" value="Genomic_DNA"/>
</dbReference>
<evidence type="ECO:0000256" key="6">
    <source>
        <dbReference type="SAM" id="Phobius"/>
    </source>
</evidence>
<comment type="subcellular location">
    <subcellularLocation>
        <location evidence="1">Membrane</location>
        <topology evidence="1">Multi-pass membrane protein</topology>
    </subcellularLocation>
</comment>
<evidence type="ECO:0000313" key="7">
    <source>
        <dbReference type="EMBL" id="ANB13133.1"/>
    </source>
</evidence>
<proteinExistence type="inferred from homology"/>
<name>A0A167DPB8_9ASCO</name>
<feature type="transmembrane region" description="Helical" evidence="6">
    <location>
        <begin position="21"/>
        <end position="38"/>
    </location>
</feature>
<dbReference type="Proteomes" id="UP000189580">
    <property type="component" value="Chromosome a"/>
</dbReference>
<protein>
    <submittedName>
        <fullName evidence="7">Vps68p</fullName>
    </submittedName>
</protein>
<evidence type="ECO:0000256" key="1">
    <source>
        <dbReference type="ARBA" id="ARBA00004141"/>
    </source>
</evidence>
<keyword evidence="5 6" id="KW-0472">Membrane</keyword>
<keyword evidence="3 6" id="KW-0812">Transmembrane</keyword>
<evidence type="ECO:0000256" key="4">
    <source>
        <dbReference type="ARBA" id="ARBA00022989"/>
    </source>
</evidence>
<keyword evidence="4 6" id="KW-1133">Transmembrane helix</keyword>
<dbReference type="InterPro" id="IPR007919">
    <property type="entry name" value="UPF0220"/>
</dbReference>
<accession>A0A167DPB8</accession>
<evidence type="ECO:0000256" key="5">
    <source>
        <dbReference type="ARBA" id="ARBA00023136"/>
    </source>
</evidence>
<comment type="similarity">
    <text evidence="2">Belongs to the UPF0220 family.</text>
</comment>
<sequence length="173" mass="18694">MSERLFRFYLPRISSTTLRAGGVYLAGALYSAGFYAMLDSALFSSHGNASTVHVKFADWLPFILSSLGMLVINTVEKSRLTSESFSFGSSDGYSSSADWQAKVILFLGFALLAGGLSGSVVVLILRYVVPNYPMPTIGMGISNVVSNAAVTLSCISLWLAQNLEDEYSYSLQL</sequence>
<reference evidence="7 8" key="1">
    <citation type="submission" date="2016-02" db="EMBL/GenBank/DDBJ databases">
        <title>Complete genome sequence and transcriptome regulation of the pentose utilising yeast Sugiyamaella lignohabitans.</title>
        <authorList>
            <person name="Bellasio M."/>
            <person name="Peymann A."/>
            <person name="Valli M."/>
            <person name="Sipitzky M."/>
            <person name="Graf A."/>
            <person name="Sauer M."/>
            <person name="Marx H."/>
            <person name="Mattanovich D."/>
        </authorList>
    </citation>
    <scope>NUCLEOTIDE SEQUENCE [LARGE SCALE GENOMIC DNA]</scope>
    <source>
        <strain evidence="7 8">CBS 10342</strain>
    </source>
</reference>
<dbReference type="AlphaFoldDB" id="A0A167DPB8"/>
<feature type="transmembrane region" description="Helical" evidence="6">
    <location>
        <begin position="103"/>
        <end position="125"/>
    </location>
</feature>
<dbReference type="OrthoDB" id="268928at2759"/>
<dbReference type="GeneID" id="30033214"/>
<dbReference type="GO" id="GO:0000329">
    <property type="term" value="C:fungal-type vacuole membrane"/>
    <property type="evidence" value="ECO:0007669"/>
    <property type="project" value="EnsemblFungi"/>
</dbReference>
<evidence type="ECO:0000313" key="8">
    <source>
        <dbReference type="Proteomes" id="UP000189580"/>
    </source>
</evidence>
<dbReference type="PANTHER" id="PTHR13180">
    <property type="entry name" value="SMALL MEMBRANE PROTEIN-RELATED"/>
    <property type="match status" value="1"/>
</dbReference>
<dbReference type="GO" id="GO:0032511">
    <property type="term" value="P:late endosome to vacuole transport via multivesicular body sorting pathway"/>
    <property type="evidence" value="ECO:0007669"/>
    <property type="project" value="EnsemblFungi"/>
</dbReference>
<keyword evidence="8" id="KW-1185">Reference proteome</keyword>
<dbReference type="GO" id="GO:0034424">
    <property type="term" value="C:Vps55/Vps68 complex"/>
    <property type="evidence" value="ECO:0007669"/>
    <property type="project" value="EnsemblFungi"/>
</dbReference>
<evidence type="ECO:0000256" key="3">
    <source>
        <dbReference type="ARBA" id="ARBA00022692"/>
    </source>
</evidence>
<dbReference type="KEGG" id="slb:AWJ20_1414"/>
<evidence type="ECO:0000256" key="2">
    <source>
        <dbReference type="ARBA" id="ARBA00005335"/>
    </source>
</evidence>
<dbReference type="RefSeq" id="XP_018735610.1">
    <property type="nucleotide sequence ID" value="XM_018878292.1"/>
</dbReference>
<gene>
    <name evidence="7" type="primary">VPS68</name>
    <name evidence="7" type="ORF">AWJ20_1414</name>
</gene>